<dbReference type="GO" id="GO:0005737">
    <property type="term" value="C:cytoplasm"/>
    <property type="evidence" value="ECO:0007669"/>
    <property type="project" value="TreeGrafter"/>
</dbReference>
<accession>A0A9X6VCU1</accession>
<sequence>MIGDTQMNHSEVMKITQVKQVLDRFFVVGDIHGCLLEFTTLLKKWDRDTHRLIQLGDLLDRGKKSKSTLILAMYLKKQYDAIFLKGNHEELFLNFIDDPVNEGEFYLNQGGNATIDSFLGEKASIRHMPEHLANLMKEKYPEVIQFIRDMPYFYETEYFIFVHAGVNLALSDWKNTSEKDFSWIRKPFHYGINETGKTIVFGHTITRVLNEDKSNDVWISPCKTKIGIDGGAVFDGQLNGLVIDGNTYKTISF</sequence>
<dbReference type="AlphaFoldDB" id="A0A9X6VCU1"/>
<dbReference type="Proteomes" id="UP000220397">
    <property type="component" value="Unassembled WGS sequence"/>
</dbReference>
<dbReference type="PANTHER" id="PTHR42850:SF4">
    <property type="entry name" value="ZINC-DEPENDENT ENDOPOLYPHOSPHATASE"/>
    <property type="match status" value="1"/>
</dbReference>
<dbReference type="GO" id="GO:0008803">
    <property type="term" value="F:bis(5'-nucleosyl)-tetraphosphatase (symmetrical) activity"/>
    <property type="evidence" value="ECO:0007669"/>
    <property type="project" value="TreeGrafter"/>
</dbReference>
<comment type="caution">
    <text evidence="2">The sequence shown here is derived from an EMBL/GenBank/DDBJ whole genome shotgun (WGS) entry which is preliminary data.</text>
</comment>
<organism evidence="2 3">
    <name type="scientific">Bacillus thuringiensis</name>
    <dbReference type="NCBI Taxonomy" id="1428"/>
    <lineage>
        <taxon>Bacteria</taxon>
        <taxon>Bacillati</taxon>
        <taxon>Bacillota</taxon>
        <taxon>Bacilli</taxon>
        <taxon>Bacillales</taxon>
        <taxon>Bacillaceae</taxon>
        <taxon>Bacillus</taxon>
        <taxon>Bacillus cereus group</taxon>
    </lineage>
</organism>
<name>A0A9X6VCU1_BACTU</name>
<evidence type="ECO:0000259" key="1">
    <source>
        <dbReference type="Pfam" id="PF00149"/>
    </source>
</evidence>
<protein>
    <submittedName>
        <fullName evidence="2">Serine/threonine protein phosphatase</fullName>
    </submittedName>
</protein>
<feature type="domain" description="Calcineurin-like phosphoesterase" evidence="1">
    <location>
        <begin position="24"/>
        <end position="218"/>
    </location>
</feature>
<dbReference type="Gene3D" id="3.60.21.10">
    <property type="match status" value="1"/>
</dbReference>
<dbReference type="InterPro" id="IPR004843">
    <property type="entry name" value="Calcineurin-like_PHP"/>
</dbReference>
<dbReference type="Pfam" id="PF00149">
    <property type="entry name" value="Metallophos"/>
    <property type="match status" value="1"/>
</dbReference>
<dbReference type="GO" id="GO:0016791">
    <property type="term" value="F:phosphatase activity"/>
    <property type="evidence" value="ECO:0007669"/>
    <property type="project" value="TreeGrafter"/>
</dbReference>
<reference evidence="2 3" key="1">
    <citation type="submission" date="2017-09" db="EMBL/GenBank/DDBJ databases">
        <title>Large-scale bioinformatics analysis of Bacillus genomes uncovers conserved roles of natural products in bacterial physiology.</title>
        <authorList>
            <consortium name="Agbiome Team Llc"/>
            <person name="Bleich R.M."/>
            <person name="Kirk G.J."/>
            <person name="Santa Maria K.C."/>
            <person name="Allen S.E."/>
            <person name="Farag S."/>
            <person name="Shank E.A."/>
            <person name="Bowers A."/>
        </authorList>
    </citation>
    <scope>NUCLEOTIDE SEQUENCE [LARGE SCALE GENOMIC DNA]</scope>
    <source>
        <strain evidence="2 3">AFS015413</strain>
    </source>
</reference>
<gene>
    <name evidence="2" type="ORF">CN398_10450</name>
</gene>
<dbReference type="PANTHER" id="PTHR42850">
    <property type="entry name" value="METALLOPHOSPHOESTERASE"/>
    <property type="match status" value="1"/>
</dbReference>
<evidence type="ECO:0000313" key="2">
    <source>
        <dbReference type="EMBL" id="PFB08127.1"/>
    </source>
</evidence>
<dbReference type="EMBL" id="NTUS01000026">
    <property type="protein sequence ID" value="PFB08127.1"/>
    <property type="molecule type" value="Genomic_DNA"/>
</dbReference>
<dbReference type="InterPro" id="IPR029052">
    <property type="entry name" value="Metallo-depent_PP-like"/>
</dbReference>
<dbReference type="SUPFAM" id="SSF56300">
    <property type="entry name" value="Metallo-dependent phosphatases"/>
    <property type="match status" value="1"/>
</dbReference>
<dbReference type="GO" id="GO:0110154">
    <property type="term" value="P:RNA decapping"/>
    <property type="evidence" value="ECO:0007669"/>
    <property type="project" value="TreeGrafter"/>
</dbReference>
<proteinExistence type="predicted"/>
<dbReference type="InterPro" id="IPR050126">
    <property type="entry name" value="Ap4A_hydrolase"/>
</dbReference>
<evidence type="ECO:0000313" key="3">
    <source>
        <dbReference type="Proteomes" id="UP000220397"/>
    </source>
</evidence>